<dbReference type="RefSeq" id="WP_106366513.1">
    <property type="nucleotide sequence ID" value="NZ_PVTJ01000013.1"/>
</dbReference>
<keyword evidence="1" id="KW-0812">Transmembrane</keyword>
<evidence type="ECO:0000256" key="1">
    <source>
        <dbReference type="SAM" id="Phobius"/>
    </source>
</evidence>
<gene>
    <name evidence="2" type="ORF">B0I28_11348</name>
</gene>
<proteinExistence type="predicted"/>
<keyword evidence="3" id="KW-1185">Reference proteome</keyword>
<sequence length="451" mass="46355">MNEQDVQQLLAKAASGPVVADEVDPRAILLAGRRDAARRKRIAAVAAGGAAVVLGLAAAVGIPMALGGEDPIAAGGAAPSDLPALAADDGFLERLARSDGSDCPIPDGQSEEQRQAAAAYNQALYAGLAELGAAPLGGCLTTRPDYDGFYYSDDQGLYMLEESVAFGGTASDWARIGAAVWDTGGVDYEAQMEDEECTYNEGLTCSWEDTPAGRVLLIEGVRSDFANPDTESGGSIDYPSVGVFLFRDDDMVVSLTLSLRFASDRDVPTADQIAALAATIPVGQEAPELEQPTVDNLAADLADAVEAAVPGATADTDGAVLVRLHPDIATYGGPVYGAKATHILFITAELPTGETVRLSFQAEHLGDPGDDPEAAAEAAAQCGDAECETGPDGTGAVSVHRTIEDGRSVLTSLAYSPLDGWLIGVGVESADGAEAPAVDFATLDAILGDLR</sequence>
<dbReference type="AlphaFoldDB" id="A0A2T0UAP3"/>
<organism evidence="2 3">
    <name type="scientific">Glycomyces artemisiae</name>
    <dbReference type="NCBI Taxonomy" id="1076443"/>
    <lineage>
        <taxon>Bacteria</taxon>
        <taxon>Bacillati</taxon>
        <taxon>Actinomycetota</taxon>
        <taxon>Actinomycetes</taxon>
        <taxon>Glycomycetales</taxon>
        <taxon>Glycomycetaceae</taxon>
        <taxon>Glycomyces</taxon>
    </lineage>
</organism>
<dbReference type="EMBL" id="PVTJ01000013">
    <property type="protein sequence ID" value="PRY54938.1"/>
    <property type="molecule type" value="Genomic_DNA"/>
</dbReference>
<dbReference type="Proteomes" id="UP000238176">
    <property type="component" value="Unassembled WGS sequence"/>
</dbReference>
<name>A0A2T0UAP3_9ACTN</name>
<reference evidence="2 3" key="1">
    <citation type="submission" date="2018-03" db="EMBL/GenBank/DDBJ databases">
        <title>Genomic Encyclopedia of Type Strains, Phase III (KMG-III): the genomes of soil and plant-associated and newly described type strains.</title>
        <authorList>
            <person name="Whitman W."/>
        </authorList>
    </citation>
    <scope>NUCLEOTIDE SEQUENCE [LARGE SCALE GENOMIC DNA]</scope>
    <source>
        <strain evidence="2 3">CGMCC 4.7067</strain>
    </source>
</reference>
<evidence type="ECO:0000313" key="2">
    <source>
        <dbReference type="EMBL" id="PRY54938.1"/>
    </source>
</evidence>
<keyword evidence="1" id="KW-1133">Transmembrane helix</keyword>
<accession>A0A2T0UAP3</accession>
<feature type="transmembrane region" description="Helical" evidence="1">
    <location>
        <begin position="42"/>
        <end position="66"/>
    </location>
</feature>
<keyword evidence="1" id="KW-0472">Membrane</keyword>
<protein>
    <submittedName>
        <fullName evidence="2">Uncharacterized protein</fullName>
    </submittedName>
</protein>
<dbReference type="OrthoDB" id="5185968at2"/>
<comment type="caution">
    <text evidence="2">The sequence shown here is derived from an EMBL/GenBank/DDBJ whole genome shotgun (WGS) entry which is preliminary data.</text>
</comment>
<evidence type="ECO:0000313" key="3">
    <source>
        <dbReference type="Proteomes" id="UP000238176"/>
    </source>
</evidence>